<name>A0A127F9X4_STEDE</name>
<dbReference type="InterPro" id="IPR011992">
    <property type="entry name" value="EF-hand-dom_pair"/>
</dbReference>
<gene>
    <name evidence="2" type="ORF">ACG33_04405</name>
</gene>
<sequence>MSAANIPSRYAADTDELRKEFASVDKNGDGRVSFEEFKQLLDGLESGLSEPEMRIGFREVDTDRDGRIDCREFIEWWTSD</sequence>
<dbReference type="Proteomes" id="UP000070250">
    <property type="component" value="Chromosome"/>
</dbReference>
<dbReference type="InterPro" id="IPR002048">
    <property type="entry name" value="EF_hand_dom"/>
</dbReference>
<dbReference type="AlphaFoldDB" id="A0A127F9X4"/>
<dbReference type="Pfam" id="PF13499">
    <property type="entry name" value="EF-hand_7"/>
    <property type="match status" value="1"/>
</dbReference>
<accession>A0A127F9X4</accession>
<organism evidence="2 3">
    <name type="scientific">Steroidobacter denitrificans</name>
    <dbReference type="NCBI Taxonomy" id="465721"/>
    <lineage>
        <taxon>Bacteria</taxon>
        <taxon>Pseudomonadati</taxon>
        <taxon>Pseudomonadota</taxon>
        <taxon>Gammaproteobacteria</taxon>
        <taxon>Steroidobacterales</taxon>
        <taxon>Steroidobacteraceae</taxon>
        <taxon>Steroidobacter</taxon>
    </lineage>
</organism>
<dbReference type="EMBL" id="CP011971">
    <property type="protein sequence ID" value="AMN46359.1"/>
    <property type="molecule type" value="Genomic_DNA"/>
</dbReference>
<reference evidence="2 3" key="1">
    <citation type="submission" date="2015-06" db="EMBL/GenBank/DDBJ databases">
        <title>A Comprehensive Approach to Explore the Metabolic and Phylogenetic Diversity of Bacterial Steroid Degradation in the Environment: Testosterone as an Example.</title>
        <authorList>
            <person name="Yang F.-C."/>
            <person name="Chen Y.-L."/>
            <person name="Yu C.-P."/>
            <person name="Tang S.-L."/>
            <person name="Wang P.-H."/>
            <person name="Ismail W."/>
            <person name="Wang C.-H."/>
            <person name="Yang C.-Y."/>
            <person name="Chiang Y.-R."/>
        </authorList>
    </citation>
    <scope>NUCLEOTIDE SEQUENCE [LARGE SCALE GENOMIC DNA]</scope>
    <source>
        <strain evidence="2 3">DSM 18526</strain>
    </source>
</reference>
<dbReference type="GO" id="GO:0005509">
    <property type="term" value="F:calcium ion binding"/>
    <property type="evidence" value="ECO:0007669"/>
    <property type="project" value="InterPro"/>
</dbReference>
<dbReference type="KEGG" id="sdf:ACG33_04405"/>
<dbReference type="RefSeq" id="WP_168160017.1">
    <property type="nucleotide sequence ID" value="NZ_CP011971.1"/>
</dbReference>
<dbReference type="PATRIC" id="fig|465721.4.peg.941"/>
<dbReference type="Gene3D" id="1.10.238.10">
    <property type="entry name" value="EF-hand"/>
    <property type="match status" value="1"/>
</dbReference>
<evidence type="ECO:0000313" key="2">
    <source>
        <dbReference type="EMBL" id="AMN46359.1"/>
    </source>
</evidence>
<dbReference type="SUPFAM" id="SSF47473">
    <property type="entry name" value="EF-hand"/>
    <property type="match status" value="1"/>
</dbReference>
<evidence type="ECO:0000259" key="1">
    <source>
        <dbReference type="PROSITE" id="PS50222"/>
    </source>
</evidence>
<dbReference type="CDD" id="cd00051">
    <property type="entry name" value="EFh"/>
    <property type="match status" value="1"/>
</dbReference>
<dbReference type="PROSITE" id="PS00018">
    <property type="entry name" value="EF_HAND_1"/>
    <property type="match status" value="2"/>
</dbReference>
<dbReference type="PROSITE" id="PS50222">
    <property type="entry name" value="EF_HAND_2"/>
    <property type="match status" value="2"/>
</dbReference>
<dbReference type="STRING" id="465721.ACG33_04405"/>
<proteinExistence type="predicted"/>
<keyword evidence="3" id="KW-1185">Reference proteome</keyword>
<feature type="domain" description="EF-hand" evidence="1">
    <location>
        <begin position="12"/>
        <end position="47"/>
    </location>
</feature>
<dbReference type="SMART" id="SM00054">
    <property type="entry name" value="EFh"/>
    <property type="match status" value="2"/>
</dbReference>
<protein>
    <recommendedName>
        <fullName evidence="1">EF-hand domain-containing protein</fullName>
    </recommendedName>
</protein>
<evidence type="ECO:0000313" key="3">
    <source>
        <dbReference type="Proteomes" id="UP000070250"/>
    </source>
</evidence>
<dbReference type="InterPro" id="IPR018247">
    <property type="entry name" value="EF_Hand_1_Ca_BS"/>
</dbReference>
<feature type="domain" description="EF-hand" evidence="1">
    <location>
        <begin position="48"/>
        <end position="80"/>
    </location>
</feature>